<sequence length="58" mass="6524">MKALELIHSGTRFHNLNSKLRAWQERETGKALSKPAMGAILQRLGLSISPDPVNQRKK</sequence>
<gene>
    <name evidence="1" type="ORF">SAMN04244573_02072</name>
</gene>
<evidence type="ECO:0000313" key="1">
    <source>
        <dbReference type="EMBL" id="SEQ69704.1"/>
    </source>
</evidence>
<evidence type="ECO:0008006" key="3">
    <source>
        <dbReference type="Google" id="ProtNLM"/>
    </source>
</evidence>
<name>A0A1H9I549_9GAMM</name>
<organism evidence="1 2">
    <name type="scientific">Azotobacter beijerinckii</name>
    <dbReference type="NCBI Taxonomy" id="170623"/>
    <lineage>
        <taxon>Bacteria</taxon>
        <taxon>Pseudomonadati</taxon>
        <taxon>Pseudomonadota</taxon>
        <taxon>Gammaproteobacteria</taxon>
        <taxon>Pseudomonadales</taxon>
        <taxon>Pseudomonadaceae</taxon>
        <taxon>Azotobacter</taxon>
    </lineage>
</organism>
<evidence type="ECO:0000313" key="2">
    <source>
        <dbReference type="Proteomes" id="UP000199267"/>
    </source>
</evidence>
<reference evidence="1 2" key="1">
    <citation type="submission" date="2016-10" db="EMBL/GenBank/DDBJ databases">
        <authorList>
            <person name="de Groot N.N."/>
        </authorList>
    </citation>
    <scope>NUCLEOTIDE SEQUENCE [LARGE SCALE GENOMIC DNA]</scope>
    <source>
        <strain evidence="1 2">DSM 378</strain>
    </source>
</reference>
<accession>A0A1H9I549</accession>
<dbReference type="AlphaFoldDB" id="A0A1H9I549"/>
<protein>
    <recommendedName>
        <fullName evidence="3">Winged helix-turn helix</fullName>
    </recommendedName>
</protein>
<dbReference type="Proteomes" id="UP000199267">
    <property type="component" value="Unassembled WGS sequence"/>
</dbReference>
<proteinExistence type="predicted"/>
<dbReference type="EMBL" id="FOFJ01000016">
    <property type="protein sequence ID" value="SEQ69704.1"/>
    <property type="molecule type" value="Genomic_DNA"/>
</dbReference>